<dbReference type="EMBL" id="BAAALD010000020">
    <property type="protein sequence ID" value="GAA1082535.1"/>
    <property type="molecule type" value="Genomic_DNA"/>
</dbReference>
<dbReference type="Proteomes" id="UP001499987">
    <property type="component" value="Unassembled WGS sequence"/>
</dbReference>
<dbReference type="RefSeq" id="WP_344623810.1">
    <property type="nucleotide sequence ID" value="NZ_BAAALD010000020.1"/>
</dbReference>
<name>A0ABN1TGB9_9ACTN</name>
<reference evidence="2 3" key="1">
    <citation type="journal article" date="2019" name="Int. J. Syst. Evol. Microbiol.">
        <title>The Global Catalogue of Microorganisms (GCM) 10K type strain sequencing project: providing services to taxonomists for standard genome sequencing and annotation.</title>
        <authorList>
            <consortium name="The Broad Institute Genomics Platform"/>
            <consortium name="The Broad Institute Genome Sequencing Center for Infectious Disease"/>
            <person name="Wu L."/>
            <person name="Ma J."/>
        </authorList>
    </citation>
    <scope>NUCLEOTIDE SEQUENCE [LARGE SCALE GENOMIC DNA]</scope>
    <source>
        <strain evidence="2 3">JCM 13002</strain>
    </source>
</reference>
<organism evidence="2 3">
    <name type="scientific">Kitasatospora arboriphila</name>
    <dbReference type="NCBI Taxonomy" id="258052"/>
    <lineage>
        <taxon>Bacteria</taxon>
        <taxon>Bacillati</taxon>
        <taxon>Actinomycetota</taxon>
        <taxon>Actinomycetes</taxon>
        <taxon>Kitasatosporales</taxon>
        <taxon>Streptomycetaceae</taxon>
        <taxon>Kitasatospora</taxon>
    </lineage>
</organism>
<comment type="caution">
    <text evidence="2">The sequence shown here is derived from an EMBL/GenBank/DDBJ whole genome shotgun (WGS) entry which is preliminary data.</text>
</comment>
<keyword evidence="3" id="KW-1185">Reference proteome</keyword>
<evidence type="ECO:0000313" key="3">
    <source>
        <dbReference type="Proteomes" id="UP001499987"/>
    </source>
</evidence>
<evidence type="ECO:0000313" key="2">
    <source>
        <dbReference type="EMBL" id="GAA1082535.1"/>
    </source>
</evidence>
<accession>A0ABN1TGB9</accession>
<sequence>MAGLTDRGGRTAAMAGDDGGAPRADSLPPAARAVLTDTDRSALPHACTGLHGVPDTPDVLRGLLDDDPARRVRAAADLCTLVLHQDTLQHATAPAARYVAAVLADPRTRARANSNGG</sequence>
<gene>
    <name evidence="2" type="ORF">GCM10009663_26920</name>
</gene>
<protein>
    <recommendedName>
        <fullName evidence="4">HEAT repeat domain-containing protein</fullName>
    </recommendedName>
</protein>
<feature type="region of interest" description="Disordered" evidence="1">
    <location>
        <begin position="1"/>
        <end position="28"/>
    </location>
</feature>
<proteinExistence type="predicted"/>
<evidence type="ECO:0008006" key="4">
    <source>
        <dbReference type="Google" id="ProtNLM"/>
    </source>
</evidence>
<evidence type="ECO:0000256" key="1">
    <source>
        <dbReference type="SAM" id="MobiDB-lite"/>
    </source>
</evidence>